<sequence length="407" mass="46192">MEHWGIFTDNKSKKADFVSNLQKNRLPEFLNLKGSKGYLFSPLALKKFIEEEEQHGTKIISSKEQALKTMSSGEQKKALWSNILKESPDYIILDNPFDNLDAHFQDELKKLLTNQSNKILFIQLASRKSDILPFIKKFAILKENKLKILDKKDLKFKENIPRLEGIIPPPIDKTEVDEPTLIAFKNVTVSYGRKHVLQGIDWQVKKGEFWQLIGSNGSGKTTIISMITGDSAKAFGQEIYLFGNKKGSGESVWEIKQKIGYFSPSMTDKFAGRHSIENMLISGLLDSIGLYVKPTEIHKRIIKSWLELLNLWESRNSLFKDVSLGEQRLVMTVRAMVKHPPLLILDEPTSGMDDNSAKTLVNLVNKFAHETNTSIIFVSHRKEAGLNPEKTLELTKTEKGSVGKIVY</sequence>
<dbReference type="InterPro" id="IPR027417">
    <property type="entry name" value="P-loop_NTPase"/>
</dbReference>
<evidence type="ECO:0000313" key="5">
    <source>
        <dbReference type="Proteomes" id="UP001356308"/>
    </source>
</evidence>
<dbReference type="Gene3D" id="3.40.50.300">
    <property type="entry name" value="P-loop containing nucleotide triphosphate hydrolases"/>
    <property type="match status" value="2"/>
</dbReference>
<dbReference type="GO" id="GO:0005524">
    <property type="term" value="F:ATP binding"/>
    <property type="evidence" value="ECO:0007669"/>
    <property type="project" value="UniProtKB-KW"/>
</dbReference>
<evidence type="ECO:0000256" key="2">
    <source>
        <dbReference type="ARBA" id="ARBA00022840"/>
    </source>
</evidence>
<dbReference type="SMART" id="SM00382">
    <property type="entry name" value="AAA"/>
    <property type="match status" value="1"/>
</dbReference>
<dbReference type="InterPro" id="IPR003593">
    <property type="entry name" value="AAA+_ATPase"/>
</dbReference>
<keyword evidence="1" id="KW-0547">Nucleotide-binding</keyword>
<keyword evidence="5" id="KW-1185">Reference proteome</keyword>
<accession>A0ABU7INK7</accession>
<keyword evidence="2 4" id="KW-0067">ATP-binding</keyword>
<organism evidence="4 5">
    <name type="scientific">Maribacter cobaltidurans</name>
    <dbReference type="NCBI Taxonomy" id="1178778"/>
    <lineage>
        <taxon>Bacteria</taxon>
        <taxon>Pseudomonadati</taxon>
        <taxon>Bacteroidota</taxon>
        <taxon>Flavobacteriia</taxon>
        <taxon>Flavobacteriales</taxon>
        <taxon>Flavobacteriaceae</taxon>
        <taxon>Maribacter</taxon>
    </lineage>
</organism>
<evidence type="ECO:0000259" key="3">
    <source>
        <dbReference type="PROSITE" id="PS50893"/>
    </source>
</evidence>
<dbReference type="PANTHER" id="PTHR43158:SF2">
    <property type="entry name" value="SKFA PEPTIDE EXPORT ATP-BINDING PROTEIN SKFE"/>
    <property type="match status" value="1"/>
</dbReference>
<dbReference type="SUPFAM" id="SSF52540">
    <property type="entry name" value="P-loop containing nucleoside triphosphate hydrolases"/>
    <property type="match status" value="2"/>
</dbReference>
<proteinExistence type="predicted"/>
<dbReference type="Pfam" id="PF00005">
    <property type="entry name" value="ABC_tran"/>
    <property type="match status" value="1"/>
</dbReference>
<feature type="domain" description="ABC transporter" evidence="3">
    <location>
        <begin position="182"/>
        <end position="404"/>
    </location>
</feature>
<dbReference type="Proteomes" id="UP001356308">
    <property type="component" value="Unassembled WGS sequence"/>
</dbReference>
<reference evidence="4 5" key="1">
    <citation type="submission" date="2024-01" db="EMBL/GenBank/DDBJ databases">
        <title>Maribacter spp. originated from different algae showed divergent polysaccharides utilization ability.</title>
        <authorList>
            <person name="Wang H."/>
            <person name="Wu Y."/>
        </authorList>
    </citation>
    <scope>NUCLEOTIDE SEQUENCE [LARGE SCALE GENOMIC DNA]</scope>
    <source>
        <strain evidence="4 5">PR1</strain>
    </source>
</reference>
<evidence type="ECO:0000256" key="1">
    <source>
        <dbReference type="ARBA" id="ARBA00022741"/>
    </source>
</evidence>
<dbReference type="RefSeq" id="WP_272649318.1">
    <property type="nucleotide sequence ID" value="NZ_JAZDDG010000001.1"/>
</dbReference>
<comment type="caution">
    <text evidence="4">The sequence shown here is derived from an EMBL/GenBank/DDBJ whole genome shotgun (WGS) entry which is preliminary data.</text>
</comment>
<dbReference type="EMBL" id="JAZDDG010000001">
    <property type="protein sequence ID" value="MEE1974475.1"/>
    <property type="molecule type" value="Genomic_DNA"/>
</dbReference>
<gene>
    <name evidence="4" type="ORF">V1I91_00230</name>
</gene>
<evidence type="ECO:0000313" key="4">
    <source>
        <dbReference type="EMBL" id="MEE1974475.1"/>
    </source>
</evidence>
<dbReference type="PANTHER" id="PTHR43158">
    <property type="entry name" value="SKFA PEPTIDE EXPORT ATP-BINDING PROTEIN SKFE"/>
    <property type="match status" value="1"/>
</dbReference>
<dbReference type="PROSITE" id="PS50893">
    <property type="entry name" value="ABC_TRANSPORTER_2"/>
    <property type="match status" value="1"/>
</dbReference>
<protein>
    <submittedName>
        <fullName evidence="4">ATP-binding cassette domain-containing protein</fullName>
    </submittedName>
</protein>
<name>A0ABU7INK7_9FLAO</name>
<dbReference type="InterPro" id="IPR003439">
    <property type="entry name" value="ABC_transporter-like_ATP-bd"/>
</dbReference>